<proteinExistence type="predicted"/>
<dbReference type="EMBL" id="CADCXV010000928">
    <property type="protein sequence ID" value="CAB0038972.1"/>
    <property type="molecule type" value="Genomic_DNA"/>
</dbReference>
<dbReference type="AlphaFoldDB" id="A0A6H5ITI5"/>
<evidence type="ECO:0000313" key="1">
    <source>
        <dbReference type="EMBL" id="CAB0038972.1"/>
    </source>
</evidence>
<sequence length="327" mass="37254">MRGVPPQLPEQNPLNIISPTRFWAAQHLRRPPMKRVKIGDDILDVPVNEGCDGQLSITHAAAAAVPSISMRADGSSSSSCKLARAFGPRIRQQQKRSVWRKSTRACNVSQSVSFREFEFELKESLNLKSKLRSKKATPKTPEERVATRYVEYSRKTPGDEVYKGHPGPQVHRDVSGASSPAEEIIYLRCDEASTRVFECDRRDLCRRSSVFQQIYGKFMKIDAPRVILLRGVEQASLLKLHDALVHGNALVLHHERPGYDRLARLFKLSEDCRVNVFPWDHPQEQKVARTRVYRQLDASKPWKQLEIAINDGQRLVCKQTVRSPKKP</sequence>
<name>A0A6H5ITI5_9HYME</name>
<keyword evidence="2" id="KW-1185">Reference proteome</keyword>
<dbReference type="Proteomes" id="UP000479190">
    <property type="component" value="Unassembled WGS sequence"/>
</dbReference>
<protein>
    <recommendedName>
        <fullName evidence="3">BTB domain-containing protein</fullName>
    </recommendedName>
</protein>
<dbReference type="OrthoDB" id="10490555at2759"/>
<organism evidence="1 2">
    <name type="scientific">Trichogramma brassicae</name>
    <dbReference type="NCBI Taxonomy" id="86971"/>
    <lineage>
        <taxon>Eukaryota</taxon>
        <taxon>Metazoa</taxon>
        <taxon>Ecdysozoa</taxon>
        <taxon>Arthropoda</taxon>
        <taxon>Hexapoda</taxon>
        <taxon>Insecta</taxon>
        <taxon>Pterygota</taxon>
        <taxon>Neoptera</taxon>
        <taxon>Endopterygota</taxon>
        <taxon>Hymenoptera</taxon>
        <taxon>Apocrita</taxon>
        <taxon>Proctotrupomorpha</taxon>
        <taxon>Chalcidoidea</taxon>
        <taxon>Trichogrammatidae</taxon>
        <taxon>Trichogramma</taxon>
    </lineage>
</organism>
<accession>A0A6H5ITI5</accession>
<gene>
    <name evidence="1" type="ORF">TBRA_LOCUS10738</name>
</gene>
<evidence type="ECO:0000313" key="2">
    <source>
        <dbReference type="Proteomes" id="UP000479190"/>
    </source>
</evidence>
<reference evidence="1 2" key="1">
    <citation type="submission" date="2020-02" db="EMBL/GenBank/DDBJ databases">
        <authorList>
            <person name="Ferguson B K."/>
        </authorList>
    </citation>
    <scope>NUCLEOTIDE SEQUENCE [LARGE SCALE GENOMIC DNA]</scope>
</reference>
<evidence type="ECO:0008006" key="3">
    <source>
        <dbReference type="Google" id="ProtNLM"/>
    </source>
</evidence>